<evidence type="ECO:0000259" key="2">
    <source>
        <dbReference type="Pfam" id="PF13569"/>
    </source>
</evidence>
<feature type="region of interest" description="Disordered" evidence="1">
    <location>
        <begin position="341"/>
        <end position="378"/>
    </location>
</feature>
<evidence type="ECO:0000256" key="1">
    <source>
        <dbReference type="SAM" id="MobiDB-lite"/>
    </source>
</evidence>
<evidence type="ECO:0000313" key="3">
    <source>
        <dbReference type="EMBL" id="GAA2432763.1"/>
    </source>
</evidence>
<dbReference type="RefSeq" id="WP_344592498.1">
    <property type="nucleotide sequence ID" value="NZ_BAAARW010000020.1"/>
</dbReference>
<evidence type="ECO:0000313" key="4">
    <source>
        <dbReference type="Proteomes" id="UP001501231"/>
    </source>
</evidence>
<dbReference type="Pfam" id="PF13569">
    <property type="entry name" value="DUF4132"/>
    <property type="match status" value="1"/>
</dbReference>
<organism evidence="3 4">
    <name type="scientific">Actinomadura vinacea</name>
    <dbReference type="NCBI Taxonomy" id="115336"/>
    <lineage>
        <taxon>Bacteria</taxon>
        <taxon>Bacillati</taxon>
        <taxon>Actinomycetota</taxon>
        <taxon>Actinomycetes</taxon>
        <taxon>Streptosporangiales</taxon>
        <taxon>Thermomonosporaceae</taxon>
        <taxon>Actinomadura</taxon>
    </lineage>
</organism>
<comment type="caution">
    <text evidence="3">The sequence shown here is derived from an EMBL/GenBank/DDBJ whole genome shotgun (WGS) entry which is preliminary data.</text>
</comment>
<dbReference type="InterPro" id="IPR025406">
    <property type="entry name" value="DUF4132"/>
</dbReference>
<feature type="domain" description="DUF4132" evidence="2">
    <location>
        <begin position="824"/>
        <end position="1004"/>
    </location>
</feature>
<dbReference type="EMBL" id="BAAARW010000020">
    <property type="protein sequence ID" value="GAA2432763.1"/>
    <property type="molecule type" value="Genomic_DNA"/>
</dbReference>
<name>A0ABN3JMQ7_9ACTN</name>
<dbReference type="Proteomes" id="UP001501231">
    <property type="component" value="Unassembled WGS sequence"/>
</dbReference>
<accession>A0ABN3JMQ7</accession>
<feature type="compositionally biased region" description="Low complexity" evidence="1">
    <location>
        <begin position="355"/>
        <end position="368"/>
    </location>
</feature>
<proteinExistence type="predicted"/>
<gene>
    <name evidence="3" type="ORF">GCM10010191_53480</name>
</gene>
<keyword evidence="4" id="KW-1185">Reference proteome</keyword>
<protein>
    <recommendedName>
        <fullName evidence="2">DUF4132 domain-containing protein</fullName>
    </recommendedName>
</protein>
<sequence>MTDPENVLEVPKTWQRRLHPLRGRGRARPVKVERDFDVLSANLAKWTERSLSDVAWTRGGTERDEAAALAAPARAYFDGDITPESAAAAAGVTCAHPRFRVRQIFFTDTWAHNHGIAFAACAFAEWAAQTGWHGLQIDRFEITSPAKTGASAAAHRLRAMLAAASEDQYRDAERRLASRRRTPSQRLVVSYLLPTRRDWVDECCAEPPADPGRRWMLWSVLGAADQLDRLGDWARLDLRDLPAGVQFAVAATVGAPFASRLAEALALPLLPEKRRKELLEILAVLPSDEAFRLLLDRRAEPFVETTLPVAMRRFPVRAARILTDTAGAADLLEQHVRVFPDLPDGASGEDDEAEAPANALPPLLVDPPWTRPRGEDGPAAIIEGLTPPDDRGVIWEADERQQWLELYHYYTLDPPSPDTDAATWQAMFEDFRSGNRVQGKSLAVFSLAPEELVRPLVLELGAAEQAPKLPKDGARAAVARFELDALAMALRSGDVLPLLPLRSPAVARVMADRLFRFTSGGSPASARALLEARKIATRWFERHGTAGAVPLVPDALGEPGERRRAAEWALHHVAVRHGRDVLLETVREVYEPKIAHAVDRLLSSDRQSLVPRRVPKIGVWAEPAVFPRVRLRDSVLSLPRTAIRHLLTVLAMTRPFDPDPGVEPVRELCDPRSLAEFGWAVFERWCAHGMPPADGWALTALGAIGDDETVRRLAPVIRKWPGEGGHARAVKGLGVLAEIGSDLALLHLDNLARTARHDGLRAEARERMSAVAAERRLTSEQLADRLVPDLGLESDGGLTLDYGPRRFVVGFDEQLVPFVTDEMGRPRKSLPKPGARDDPRLAPDAYRRFSELKKLARKAAAEQIGRLEAAMLAQRRWQREEFLSRLVEQPFMWHLARRLVWSSEHEDGTRTFFRLAEDRTCADVNDEAFPLSAQVGIAHPLHLHDTLEMWSDVFADYEIVQPFAQLGRPVRVLTGDEAASGRLKRFDGDNVPVDRLLALERAGWDRHAPGGGGWSQRISTPISRSGRRGITIRLTPGIQAAGAKWSPNQRVEVQIDHKGYMDPVLVSEALLDLERLLEPDD</sequence>
<reference evidence="3 4" key="1">
    <citation type="journal article" date="2019" name="Int. J. Syst. Evol. Microbiol.">
        <title>The Global Catalogue of Microorganisms (GCM) 10K type strain sequencing project: providing services to taxonomists for standard genome sequencing and annotation.</title>
        <authorList>
            <consortium name="The Broad Institute Genomics Platform"/>
            <consortium name="The Broad Institute Genome Sequencing Center for Infectious Disease"/>
            <person name="Wu L."/>
            <person name="Ma J."/>
        </authorList>
    </citation>
    <scope>NUCLEOTIDE SEQUENCE [LARGE SCALE GENOMIC DNA]</scope>
    <source>
        <strain evidence="3 4">JCM 3325</strain>
    </source>
</reference>